<reference evidence="2" key="1">
    <citation type="submission" date="2021-01" db="EMBL/GenBank/DDBJ databases">
        <title>Whole genome shotgun sequence of Actinoplanes nipponensis NBRC 14063.</title>
        <authorList>
            <person name="Komaki H."/>
            <person name="Tamura T."/>
        </authorList>
    </citation>
    <scope>NUCLEOTIDE SEQUENCE</scope>
    <source>
        <strain evidence="2">NBRC 14063</strain>
    </source>
</reference>
<gene>
    <name evidence="2" type="ORF">Ani05nite_67480</name>
</gene>
<evidence type="ECO:0000313" key="2">
    <source>
        <dbReference type="EMBL" id="GIE53214.1"/>
    </source>
</evidence>
<keyword evidence="3" id="KW-1185">Reference proteome</keyword>
<feature type="compositionally biased region" description="Gly residues" evidence="1">
    <location>
        <begin position="1"/>
        <end position="11"/>
    </location>
</feature>
<dbReference type="EMBL" id="BOMQ01000079">
    <property type="protein sequence ID" value="GIE53214.1"/>
    <property type="molecule type" value="Genomic_DNA"/>
</dbReference>
<dbReference type="Proteomes" id="UP000647172">
    <property type="component" value="Unassembled WGS sequence"/>
</dbReference>
<dbReference type="AlphaFoldDB" id="A0A919JUG3"/>
<name>A0A919JUG3_9ACTN</name>
<accession>A0A919JUG3</accession>
<sequence length="271" mass="27733">MGTSGAYGGSGAKPWEDVHDAYGAAGEAGGAGGSDGPGPSDEKVEDFVNALMNALARAAGPAPGLSGYPLSSLRPRRSGGAGGGGGSGGGSSSSGGGGRSFGRQTARGAAGVAGASALRNGDRAALAELGLDLAHLDSLPSSRARCAYIVDTLLGAPSHPDEVALRAATLRTMVEILKAKEPPTQAQEMRLFLQNLVYEQVLVELTSQQRTENLTPQRAKEIEVKAKKYLRTSVSKIKLPKTARMSAQAFVNAAATLADKVFAVFKIRGAR</sequence>
<proteinExistence type="predicted"/>
<feature type="compositionally biased region" description="Gly residues" evidence="1">
    <location>
        <begin position="26"/>
        <end position="36"/>
    </location>
</feature>
<evidence type="ECO:0000256" key="1">
    <source>
        <dbReference type="SAM" id="MobiDB-lite"/>
    </source>
</evidence>
<feature type="compositionally biased region" description="Gly residues" evidence="1">
    <location>
        <begin position="79"/>
        <end position="100"/>
    </location>
</feature>
<protein>
    <submittedName>
        <fullName evidence="2">Uncharacterized protein</fullName>
    </submittedName>
</protein>
<organism evidence="2 3">
    <name type="scientific">Actinoplanes nipponensis</name>
    <dbReference type="NCBI Taxonomy" id="135950"/>
    <lineage>
        <taxon>Bacteria</taxon>
        <taxon>Bacillati</taxon>
        <taxon>Actinomycetota</taxon>
        <taxon>Actinomycetes</taxon>
        <taxon>Micromonosporales</taxon>
        <taxon>Micromonosporaceae</taxon>
        <taxon>Actinoplanes</taxon>
    </lineage>
</organism>
<comment type="caution">
    <text evidence="2">The sequence shown here is derived from an EMBL/GenBank/DDBJ whole genome shotgun (WGS) entry which is preliminary data.</text>
</comment>
<feature type="region of interest" description="Disordered" evidence="1">
    <location>
        <begin position="66"/>
        <end position="106"/>
    </location>
</feature>
<feature type="region of interest" description="Disordered" evidence="1">
    <location>
        <begin position="1"/>
        <end position="43"/>
    </location>
</feature>
<evidence type="ECO:0000313" key="3">
    <source>
        <dbReference type="Proteomes" id="UP000647172"/>
    </source>
</evidence>